<dbReference type="Proteomes" id="UP001231189">
    <property type="component" value="Unassembled WGS sequence"/>
</dbReference>
<comment type="caution">
    <text evidence="8">The sequence shown here is derived from an EMBL/GenBank/DDBJ whole genome shotgun (WGS) entry which is preliminary data.</text>
</comment>
<protein>
    <recommendedName>
        <fullName evidence="7">RING-type domain-containing protein</fullName>
    </recommendedName>
</protein>
<keyword evidence="5" id="KW-0175">Coiled coil</keyword>
<dbReference type="GO" id="GO:0004842">
    <property type="term" value="F:ubiquitin-protein transferase activity"/>
    <property type="evidence" value="ECO:0007669"/>
    <property type="project" value="InterPro"/>
</dbReference>
<feature type="coiled-coil region" evidence="5">
    <location>
        <begin position="180"/>
        <end position="215"/>
    </location>
</feature>
<dbReference type="PANTHER" id="PTHR16047">
    <property type="entry name" value="RFWD3 PROTEIN"/>
    <property type="match status" value="1"/>
</dbReference>
<keyword evidence="9" id="KW-1185">Reference proteome</keyword>
<evidence type="ECO:0000256" key="6">
    <source>
        <dbReference type="SAM" id="MobiDB-lite"/>
    </source>
</evidence>
<gene>
    <name evidence="8" type="ORF">QYE76_027300</name>
</gene>
<evidence type="ECO:0000313" key="9">
    <source>
        <dbReference type="Proteomes" id="UP001231189"/>
    </source>
</evidence>
<evidence type="ECO:0000256" key="3">
    <source>
        <dbReference type="ARBA" id="ARBA00022833"/>
    </source>
</evidence>
<dbReference type="AlphaFoldDB" id="A0AAD8QLL5"/>
<dbReference type="Pfam" id="PF13445">
    <property type="entry name" value="zf-RING_UBOX"/>
    <property type="match status" value="1"/>
</dbReference>
<proteinExistence type="predicted"/>
<keyword evidence="1" id="KW-0479">Metal-binding</keyword>
<evidence type="ECO:0000256" key="4">
    <source>
        <dbReference type="PROSITE-ProRule" id="PRU00175"/>
    </source>
</evidence>
<dbReference type="SUPFAM" id="SSF57850">
    <property type="entry name" value="RING/U-box"/>
    <property type="match status" value="1"/>
</dbReference>
<dbReference type="GO" id="GO:0008270">
    <property type="term" value="F:zinc ion binding"/>
    <property type="evidence" value="ECO:0007669"/>
    <property type="project" value="UniProtKB-KW"/>
</dbReference>
<reference evidence="8" key="1">
    <citation type="submission" date="2023-07" db="EMBL/GenBank/DDBJ databases">
        <title>A chromosome-level genome assembly of Lolium multiflorum.</title>
        <authorList>
            <person name="Chen Y."/>
            <person name="Copetti D."/>
            <person name="Kolliker R."/>
            <person name="Studer B."/>
        </authorList>
    </citation>
    <scope>NUCLEOTIDE SEQUENCE</scope>
    <source>
        <strain evidence="8">02402/16</strain>
        <tissue evidence="8">Leaf</tissue>
    </source>
</reference>
<dbReference type="InterPro" id="IPR037381">
    <property type="entry name" value="RFWD3"/>
</dbReference>
<feature type="domain" description="RING-type" evidence="7">
    <location>
        <begin position="22"/>
        <end position="68"/>
    </location>
</feature>
<dbReference type="GO" id="GO:0005634">
    <property type="term" value="C:nucleus"/>
    <property type="evidence" value="ECO:0007669"/>
    <property type="project" value="InterPro"/>
</dbReference>
<feature type="region of interest" description="Disordered" evidence="6">
    <location>
        <begin position="234"/>
        <end position="269"/>
    </location>
</feature>
<dbReference type="Gene3D" id="1.20.5.1230">
    <property type="entry name" value="Apolipoprotein A-I"/>
    <property type="match status" value="1"/>
</dbReference>
<dbReference type="GO" id="GO:0016567">
    <property type="term" value="P:protein ubiquitination"/>
    <property type="evidence" value="ECO:0007669"/>
    <property type="project" value="InterPro"/>
</dbReference>
<sequence>MEDAAAGGGDGAVTMPPPAPTCPVCMEPWTCNGDHRICCIPCGHVYGRSCLVKWLHRCGDDTAKCPQCGEQFEDKLIINLYAPGNLWDGCCRLEELKAHYESKIHEMNRHWETAMDEYMEKSLSTEKLRADLIRQCTELKEQNSKEIAEFQDKTRVEIESLHGQVLQMVDQIVRMCNEQNTTANANLATMKEQMKKMAEEENATAMELIEFVERSSPRLSLLSNLHAPASAFAAAPVDSQNNRSRTDQLPPIPVLPHPNDAAKGQHGGT</sequence>
<dbReference type="InterPro" id="IPR013083">
    <property type="entry name" value="Znf_RING/FYVE/PHD"/>
</dbReference>
<evidence type="ECO:0000256" key="1">
    <source>
        <dbReference type="ARBA" id="ARBA00022723"/>
    </source>
</evidence>
<evidence type="ECO:0000313" key="8">
    <source>
        <dbReference type="EMBL" id="KAK1603627.1"/>
    </source>
</evidence>
<dbReference type="SUPFAM" id="SSF58113">
    <property type="entry name" value="Apolipoprotein A-I"/>
    <property type="match status" value="1"/>
</dbReference>
<evidence type="ECO:0000256" key="5">
    <source>
        <dbReference type="SAM" id="Coils"/>
    </source>
</evidence>
<name>A0AAD8QLL5_LOLMU</name>
<dbReference type="PROSITE" id="PS50089">
    <property type="entry name" value="ZF_RING_2"/>
    <property type="match status" value="1"/>
</dbReference>
<dbReference type="InterPro" id="IPR027370">
    <property type="entry name" value="Znf-RING_euk"/>
</dbReference>
<dbReference type="InterPro" id="IPR001841">
    <property type="entry name" value="Znf_RING"/>
</dbReference>
<keyword evidence="2 4" id="KW-0863">Zinc-finger</keyword>
<dbReference type="GO" id="GO:0036297">
    <property type="term" value="P:interstrand cross-link repair"/>
    <property type="evidence" value="ECO:0007669"/>
    <property type="project" value="InterPro"/>
</dbReference>
<accession>A0AAD8QLL5</accession>
<keyword evidence="3" id="KW-0862">Zinc</keyword>
<dbReference type="Gene3D" id="3.30.40.10">
    <property type="entry name" value="Zinc/RING finger domain, C3HC4 (zinc finger)"/>
    <property type="match status" value="1"/>
</dbReference>
<evidence type="ECO:0000256" key="2">
    <source>
        <dbReference type="ARBA" id="ARBA00022771"/>
    </source>
</evidence>
<organism evidence="8 9">
    <name type="scientific">Lolium multiflorum</name>
    <name type="common">Italian ryegrass</name>
    <name type="synonym">Lolium perenne subsp. multiflorum</name>
    <dbReference type="NCBI Taxonomy" id="4521"/>
    <lineage>
        <taxon>Eukaryota</taxon>
        <taxon>Viridiplantae</taxon>
        <taxon>Streptophyta</taxon>
        <taxon>Embryophyta</taxon>
        <taxon>Tracheophyta</taxon>
        <taxon>Spermatophyta</taxon>
        <taxon>Magnoliopsida</taxon>
        <taxon>Liliopsida</taxon>
        <taxon>Poales</taxon>
        <taxon>Poaceae</taxon>
        <taxon>BOP clade</taxon>
        <taxon>Pooideae</taxon>
        <taxon>Poodae</taxon>
        <taxon>Poeae</taxon>
        <taxon>Poeae Chloroplast Group 2 (Poeae type)</taxon>
        <taxon>Loliodinae</taxon>
        <taxon>Loliinae</taxon>
        <taxon>Lolium</taxon>
    </lineage>
</organism>
<dbReference type="PANTHER" id="PTHR16047:SF14">
    <property type="entry name" value="RING-TYPE DOMAIN-CONTAINING PROTEIN"/>
    <property type="match status" value="1"/>
</dbReference>
<evidence type="ECO:0000259" key="7">
    <source>
        <dbReference type="PROSITE" id="PS50089"/>
    </source>
</evidence>
<dbReference type="EMBL" id="JAUUTY010000007">
    <property type="protein sequence ID" value="KAK1603627.1"/>
    <property type="molecule type" value="Genomic_DNA"/>
</dbReference>